<dbReference type="STRING" id="909613.UO65_0499"/>
<evidence type="ECO:0000313" key="1">
    <source>
        <dbReference type="EMBL" id="EWC64173.1"/>
    </source>
</evidence>
<accession>W7IUZ5</accession>
<gene>
    <name evidence="1" type="ORF">UO65_0499</name>
</gene>
<dbReference type="PATRIC" id="fig|909613.9.peg.513"/>
<dbReference type="Gene3D" id="1.20.910.10">
    <property type="entry name" value="Heme oxygenase-like"/>
    <property type="match status" value="1"/>
</dbReference>
<name>W7IUZ5_9PSEU</name>
<comment type="caution">
    <text evidence="1">The sequence shown here is derived from an EMBL/GenBank/DDBJ whole genome shotgun (WGS) entry which is preliminary data.</text>
</comment>
<dbReference type="SUPFAM" id="SSF48613">
    <property type="entry name" value="Heme oxygenase-like"/>
    <property type="match status" value="1"/>
</dbReference>
<sequence length="209" mass="22686">MNELDLPVRQHVENNEFLAAARNGRLDEKQVQRLVQVEFQTQEAEFATYPLLAVRFRHEVPAGLFVHVADTILRARRFLVRDVVGAVGLDVEELRRAPLSTATREAADMFSWMGLHAGAGEAALVARTDFLLWTAACAALLDVLPGSGVPEVLISYLEQYAEPPAAVVDGAVEVVDFALAAGEEADRVVRSAPGVEPMLGTLWHFAAAG</sequence>
<reference evidence="1 2" key="1">
    <citation type="journal article" date="2014" name="Genome Announc.">
        <title>Draft Genome Sequence of the Antitrypanosomally Active Sponge-Associated Bacterium Actinokineospora sp. Strain EG49.</title>
        <authorList>
            <person name="Harjes J."/>
            <person name="Ryu T."/>
            <person name="Abdelmohsen U.R."/>
            <person name="Moitinho-Silva L."/>
            <person name="Horn H."/>
            <person name="Ravasi T."/>
            <person name="Hentschel U."/>
        </authorList>
    </citation>
    <scope>NUCLEOTIDE SEQUENCE [LARGE SCALE GENOMIC DNA]</scope>
    <source>
        <strain evidence="1 2">EG49</strain>
    </source>
</reference>
<proteinExistence type="predicted"/>
<protein>
    <submittedName>
        <fullName evidence="1">Uncharacterized protein</fullName>
    </submittedName>
</protein>
<dbReference type="AlphaFoldDB" id="W7IUZ5"/>
<evidence type="ECO:0000313" key="2">
    <source>
        <dbReference type="Proteomes" id="UP000019277"/>
    </source>
</evidence>
<dbReference type="Proteomes" id="UP000019277">
    <property type="component" value="Unassembled WGS sequence"/>
</dbReference>
<dbReference type="InterPro" id="IPR016084">
    <property type="entry name" value="Haem_Oase-like_multi-hlx"/>
</dbReference>
<organism evidence="1 2">
    <name type="scientific">Actinokineospora spheciospongiae</name>
    <dbReference type="NCBI Taxonomy" id="909613"/>
    <lineage>
        <taxon>Bacteria</taxon>
        <taxon>Bacillati</taxon>
        <taxon>Actinomycetota</taxon>
        <taxon>Actinomycetes</taxon>
        <taxon>Pseudonocardiales</taxon>
        <taxon>Pseudonocardiaceae</taxon>
        <taxon>Actinokineospora</taxon>
    </lineage>
</organism>
<dbReference type="EMBL" id="AYXG01000020">
    <property type="protein sequence ID" value="EWC64173.1"/>
    <property type="molecule type" value="Genomic_DNA"/>
</dbReference>
<dbReference type="eggNOG" id="COG1020">
    <property type="taxonomic scope" value="Bacteria"/>
</dbReference>
<keyword evidence="2" id="KW-1185">Reference proteome</keyword>